<keyword evidence="1" id="KW-0812">Transmembrane</keyword>
<dbReference type="EMBL" id="FNKQ01000004">
    <property type="protein sequence ID" value="SDR03605.1"/>
    <property type="molecule type" value="Genomic_DNA"/>
</dbReference>
<accession>A0A1H1FRW3</accession>
<name>A0A1H1FRW3_9EURY</name>
<sequence length="100" mass="11262">MRQHSRLGPSADRPAAQLSNRYLFRGAWYTVARDITMRRLQPYFRFGVLLIFGVVVFAAAYASLGKVAGVFFGFIYILAAPVLYEVVRRGWSLVSRAESA</sequence>
<reference evidence="3" key="1">
    <citation type="submission" date="2016-10" db="EMBL/GenBank/DDBJ databases">
        <authorList>
            <person name="Varghese N."/>
            <person name="Submissions S."/>
        </authorList>
    </citation>
    <scope>NUCLEOTIDE SEQUENCE [LARGE SCALE GENOMIC DNA]</scope>
    <source>
        <strain evidence="3">CGMCC 1.12397</strain>
    </source>
</reference>
<organism evidence="2 3">
    <name type="scientific">Halopelagius longus</name>
    <dbReference type="NCBI Taxonomy" id="1236180"/>
    <lineage>
        <taxon>Archaea</taxon>
        <taxon>Methanobacteriati</taxon>
        <taxon>Methanobacteriota</taxon>
        <taxon>Stenosarchaea group</taxon>
        <taxon>Halobacteria</taxon>
        <taxon>Halobacteriales</taxon>
        <taxon>Haloferacaceae</taxon>
    </lineage>
</organism>
<gene>
    <name evidence="2" type="ORF">SAMN05216278_3374</name>
</gene>
<evidence type="ECO:0000313" key="2">
    <source>
        <dbReference type="EMBL" id="SDR03605.1"/>
    </source>
</evidence>
<keyword evidence="1" id="KW-0472">Membrane</keyword>
<evidence type="ECO:0000256" key="1">
    <source>
        <dbReference type="SAM" id="Phobius"/>
    </source>
</evidence>
<proteinExistence type="predicted"/>
<feature type="transmembrane region" description="Helical" evidence="1">
    <location>
        <begin position="43"/>
        <end position="62"/>
    </location>
</feature>
<protein>
    <submittedName>
        <fullName evidence="2">Uncharacterized protein</fullName>
    </submittedName>
</protein>
<dbReference type="AlphaFoldDB" id="A0A1H1FRW3"/>
<dbReference type="Proteomes" id="UP000199289">
    <property type="component" value="Unassembled WGS sequence"/>
</dbReference>
<keyword evidence="1" id="KW-1133">Transmembrane helix</keyword>
<evidence type="ECO:0000313" key="3">
    <source>
        <dbReference type="Proteomes" id="UP000199289"/>
    </source>
</evidence>
<feature type="transmembrane region" description="Helical" evidence="1">
    <location>
        <begin position="68"/>
        <end position="87"/>
    </location>
</feature>